<dbReference type="PATRIC" id="fig|1115803.3.peg.604"/>
<reference evidence="12 13" key="1">
    <citation type="submission" date="2012-07" db="EMBL/GenBank/DDBJ databases">
        <authorList>
            <person name="Durkin A.S."/>
            <person name="McCorrison J."/>
            <person name="Torralba M."/>
            <person name="Gillis M."/>
            <person name="Methe B."/>
            <person name="Sutton G."/>
            <person name="Nelson K.E."/>
        </authorList>
    </citation>
    <scope>NUCLEOTIDE SEQUENCE [LARGE SCALE GENOMIC DNA]</scope>
    <source>
        <strain evidence="13">ATCC 12104 / DSM 43013 / CCUG 2238 / JCM 8349 / NCTC 10301 / Howell 279</strain>
    </source>
</reference>
<evidence type="ECO:0000256" key="1">
    <source>
        <dbReference type="ARBA" id="ARBA00009684"/>
    </source>
</evidence>
<feature type="active site" evidence="9">
    <location>
        <position position="139"/>
    </location>
</feature>
<evidence type="ECO:0000256" key="3">
    <source>
        <dbReference type="ARBA" id="ARBA00017473"/>
    </source>
</evidence>
<protein>
    <recommendedName>
        <fullName evidence="3 9">4-diphosphocytidyl-2-C-methyl-D-erythritol kinase</fullName>
        <shortName evidence="9">CMK</shortName>
        <ecNumber evidence="2 9">2.7.1.148</ecNumber>
    </recommendedName>
    <alternativeName>
        <fullName evidence="8 9">4-(cytidine-5'-diphospho)-2-C-methyl-D-erythritol kinase</fullName>
    </alternativeName>
</protein>
<dbReference type="InterPro" id="IPR006204">
    <property type="entry name" value="GHMP_kinase_N_dom"/>
</dbReference>
<keyword evidence="6 9" id="KW-0418">Kinase</keyword>
<dbReference type="InterPro" id="IPR020568">
    <property type="entry name" value="Ribosomal_Su5_D2-typ_SF"/>
</dbReference>
<evidence type="ECO:0000256" key="5">
    <source>
        <dbReference type="ARBA" id="ARBA00022741"/>
    </source>
</evidence>
<dbReference type="SUPFAM" id="SSF54211">
    <property type="entry name" value="Ribosomal protein S5 domain 2-like"/>
    <property type="match status" value="1"/>
</dbReference>
<evidence type="ECO:0000256" key="7">
    <source>
        <dbReference type="ARBA" id="ARBA00022840"/>
    </source>
</evidence>
<keyword evidence="4 9" id="KW-0808">Transferase</keyword>
<dbReference type="Gene3D" id="3.30.70.890">
    <property type="entry name" value="GHMP kinase, C-terminal domain"/>
    <property type="match status" value="1"/>
</dbReference>
<dbReference type="NCBIfam" id="TIGR00154">
    <property type="entry name" value="ispE"/>
    <property type="match status" value="1"/>
</dbReference>
<dbReference type="AlphaFoldDB" id="J3JKT6"/>
<evidence type="ECO:0000313" key="13">
    <source>
        <dbReference type="Proteomes" id="UP000007814"/>
    </source>
</evidence>
<dbReference type="NCBIfam" id="NF002870">
    <property type="entry name" value="PRK03188.1"/>
    <property type="match status" value="1"/>
</dbReference>
<dbReference type="HAMAP" id="MF_00061">
    <property type="entry name" value="IspE"/>
    <property type="match status" value="1"/>
</dbReference>
<comment type="catalytic activity">
    <reaction evidence="9">
        <text>4-CDP-2-C-methyl-D-erythritol + ATP = 4-CDP-2-C-methyl-D-erythritol 2-phosphate + ADP + H(+)</text>
        <dbReference type="Rhea" id="RHEA:18437"/>
        <dbReference type="ChEBI" id="CHEBI:15378"/>
        <dbReference type="ChEBI" id="CHEBI:30616"/>
        <dbReference type="ChEBI" id="CHEBI:57823"/>
        <dbReference type="ChEBI" id="CHEBI:57919"/>
        <dbReference type="ChEBI" id="CHEBI:456216"/>
        <dbReference type="EC" id="2.7.1.148"/>
    </reaction>
</comment>
<evidence type="ECO:0000313" key="12">
    <source>
        <dbReference type="EMBL" id="EJN85639.1"/>
    </source>
</evidence>
<dbReference type="EC" id="2.7.1.148" evidence="2 9"/>
<dbReference type="Gene3D" id="3.30.230.10">
    <property type="match status" value="1"/>
</dbReference>
<dbReference type="UniPathway" id="UPA00056">
    <property type="reaction ID" value="UER00094"/>
</dbReference>
<organism evidence="12 13">
    <name type="scientific">Actinomyces naeslundii (strain ATCC 12104 / DSM 43013 / CCUG 2238 / JCM 8349 / NCTC 10301 / Howell 279)</name>
    <dbReference type="NCBI Taxonomy" id="1115803"/>
    <lineage>
        <taxon>Bacteria</taxon>
        <taxon>Bacillati</taxon>
        <taxon>Actinomycetota</taxon>
        <taxon>Actinomycetes</taxon>
        <taxon>Actinomycetales</taxon>
        <taxon>Actinomycetaceae</taxon>
        <taxon>Actinomyces</taxon>
    </lineage>
</organism>
<dbReference type="PANTHER" id="PTHR43527">
    <property type="entry name" value="4-DIPHOSPHOCYTIDYL-2-C-METHYL-D-ERYTHRITOL KINASE, CHLOROPLASTIC"/>
    <property type="match status" value="1"/>
</dbReference>
<comment type="pathway">
    <text evidence="9">Isoprenoid biosynthesis; isopentenyl diphosphate biosynthesis via DXP pathway; isopentenyl diphosphate from 1-deoxy-D-xylulose 5-phosphate: step 3/6.</text>
</comment>
<comment type="function">
    <text evidence="9">Catalyzes the phosphorylation of the position 2 hydroxy group of 4-diphosphocytidyl-2C-methyl-D-erythritol.</text>
</comment>
<proteinExistence type="inferred from homology"/>
<feature type="domain" description="GHMP kinase C-terminal" evidence="11">
    <location>
        <begin position="207"/>
        <end position="280"/>
    </location>
</feature>
<accession>J3JKT6</accession>
<evidence type="ECO:0000256" key="6">
    <source>
        <dbReference type="ARBA" id="ARBA00022777"/>
    </source>
</evidence>
<evidence type="ECO:0000256" key="2">
    <source>
        <dbReference type="ARBA" id="ARBA00012052"/>
    </source>
</evidence>
<dbReference type="PANTHER" id="PTHR43527:SF2">
    <property type="entry name" value="4-DIPHOSPHOCYTIDYL-2-C-METHYL-D-ERYTHRITOL KINASE, CHLOROPLASTIC"/>
    <property type="match status" value="1"/>
</dbReference>
<dbReference type="InterPro" id="IPR014721">
    <property type="entry name" value="Ribsml_uS5_D2-typ_fold_subgr"/>
</dbReference>
<dbReference type="GO" id="GO:0019288">
    <property type="term" value="P:isopentenyl diphosphate biosynthetic process, methylerythritol 4-phosphate pathway"/>
    <property type="evidence" value="ECO:0007669"/>
    <property type="project" value="UniProtKB-UniRule"/>
</dbReference>
<feature type="domain" description="GHMP kinase N-terminal" evidence="10">
    <location>
        <begin position="69"/>
        <end position="142"/>
    </location>
</feature>
<dbReference type="InterPro" id="IPR036554">
    <property type="entry name" value="GHMP_kinase_C_sf"/>
</dbReference>
<dbReference type="GO" id="GO:0050515">
    <property type="term" value="F:4-(cytidine 5'-diphospho)-2-C-methyl-D-erythritol kinase activity"/>
    <property type="evidence" value="ECO:0007669"/>
    <property type="project" value="UniProtKB-UniRule"/>
</dbReference>
<gene>
    <name evidence="9 12" type="primary">ispE</name>
    <name evidence="12" type="ORF">HMPREF1129_1616</name>
</gene>
<dbReference type="Pfam" id="PF08544">
    <property type="entry name" value="GHMP_kinases_C"/>
    <property type="match status" value="1"/>
</dbReference>
<dbReference type="GO" id="GO:0016114">
    <property type="term" value="P:terpenoid biosynthetic process"/>
    <property type="evidence" value="ECO:0007669"/>
    <property type="project" value="UniProtKB-UniRule"/>
</dbReference>
<dbReference type="GO" id="GO:0005524">
    <property type="term" value="F:ATP binding"/>
    <property type="evidence" value="ECO:0007669"/>
    <property type="project" value="UniProtKB-UniRule"/>
</dbReference>
<keyword evidence="5 9" id="KW-0547">Nucleotide-binding</keyword>
<feature type="binding site" evidence="9">
    <location>
        <begin position="97"/>
        <end position="107"/>
    </location>
    <ligand>
        <name>ATP</name>
        <dbReference type="ChEBI" id="CHEBI:30616"/>
    </ligand>
</feature>
<evidence type="ECO:0000259" key="11">
    <source>
        <dbReference type="Pfam" id="PF08544"/>
    </source>
</evidence>
<dbReference type="EMBL" id="ALJK01000050">
    <property type="protein sequence ID" value="EJN85639.1"/>
    <property type="molecule type" value="Genomic_DNA"/>
</dbReference>
<evidence type="ECO:0000256" key="4">
    <source>
        <dbReference type="ARBA" id="ARBA00022679"/>
    </source>
</evidence>
<dbReference type="SUPFAM" id="SSF55060">
    <property type="entry name" value="GHMP Kinase, C-terminal domain"/>
    <property type="match status" value="1"/>
</dbReference>
<evidence type="ECO:0000256" key="8">
    <source>
        <dbReference type="ARBA" id="ARBA00032554"/>
    </source>
</evidence>
<dbReference type="InterPro" id="IPR004424">
    <property type="entry name" value="IspE"/>
</dbReference>
<dbReference type="Pfam" id="PF00288">
    <property type="entry name" value="GHMP_kinases_N"/>
    <property type="match status" value="1"/>
</dbReference>
<keyword evidence="7 9" id="KW-0067">ATP-binding</keyword>
<dbReference type="Proteomes" id="UP000007814">
    <property type="component" value="Unassembled WGS sequence"/>
</dbReference>
<sequence length="300" mass="30294">MRVEAPGKVNLFLSVGAPGPDGYHPLTTVFQAVRLIETVTARRQSAQDHGTVTLTLEEPDADVPTDASNLAVRAAKLLAEATGVGEGVDLLLRKRVPVAGGMAGGSADAAAALVACNALWGTGLPLPELSALAARLGADVPFPLTGATAVGSGRGDLVTPIMTRGSYHWVFALAEDGLSTPAVFRRFDELAGAGEPAVRDVPEALTAALRAGDARALADSLDNDLQAAALDLRPELAEVIAVAEEAGALRAIVSGSGPTIAALVEDPGSAQRVSRALKASGLVAGVLRADAPVSGARVVG</sequence>
<keyword evidence="9" id="KW-0414">Isoprene biosynthesis</keyword>
<comment type="similarity">
    <text evidence="1 9">Belongs to the GHMP kinase family. IspE subfamily.</text>
</comment>
<feature type="active site" evidence="9">
    <location>
        <position position="8"/>
    </location>
</feature>
<evidence type="ECO:0000256" key="9">
    <source>
        <dbReference type="HAMAP-Rule" id="MF_00061"/>
    </source>
</evidence>
<dbReference type="InterPro" id="IPR013750">
    <property type="entry name" value="GHMP_kinase_C_dom"/>
</dbReference>
<comment type="caution">
    <text evidence="12">The sequence shown here is derived from an EMBL/GenBank/DDBJ whole genome shotgun (WGS) entry which is preliminary data.</text>
</comment>
<evidence type="ECO:0000259" key="10">
    <source>
        <dbReference type="Pfam" id="PF00288"/>
    </source>
</evidence>
<dbReference type="PIRSF" id="PIRSF010376">
    <property type="entry name" value="IspE"/>
    <property type="match status" value="1"/>
</dbReference>
<dbReference type="eggNOG" id="COG1947">
    <property type="taxonomic scope" value="Bacteria"/>
</dbReference>
<name>J3JKT6_ACTNH</name>